<evidence type="ECO:0000313" key="2">
    <source>
        <dbReference type="Proteomes" id="UP000593567"/>
    </source>
</evidence>
<reference evidence="1" key="1">
    <citation type="submission" date="2020-06" db="EMBL/GenBank/DDBJ databases">
        <title>Draft genome of Bugula neritina, a colonial animal packing powerful symbionts and potential medicines.</title>
        <authorList>
            <person name="Rayko M."/>
        </authorList>
    </citation>
    <scope>NUCLEOTIDE SEQUENCE [LARGE SCALE GENOMIC DNA]</scope>
    <source>
        <strain evidence="1">Kwan_BN1</strain>
    </source>
</reference>
<organism evidence="1 2">
    <name type="scientific">Bugula neritina</name>
    <name type="common">Brown bryozoan</name>
    <name type="synonym">Sertularia neritina</name>
    <dbReference type="NCBI Taxonomy" id="10212"/>
    <lineage>
        <taxon>Eukaryota</taxon>
        <taxon>Metazoa</taxon>
        <taxon>Spiralia</taxon>
        <taxon>Lophotrochozoa</taxon>
        <taxon>Bryozoa</taxon>
        <taxon>Gymnolaemata</taxon>
        <taxon>Cheilostomatida</taxon>
        <taxon>Flustrina</taxon>
        <taxon>Buguloidea</taxon>
        <taxon>Bugulidae</taxon>
        <taxon>Bugula</taxon>
    </lineage>
</organism>
<name>A0A7J7IWR4_BUGNE</name>
<keyword evidence="2" id="KW-1185">Reference proteome</keyword>
<accession>A0A7J7IWR4</accession>
<sequence>MNPPWVHYHDERKKSPLLPSEAKHFSCKKDPSAPECLLNPCEYPYYKQCYAVIIINYFIHSLYYVFPSLSEEQNKDLTKFLTRYKRSNSCEAIFLDKTEVESDADSDLSDHEDFFLPEKNNKSRWRFLQPEKKRLNAYSILTRCTE</sequence>
<protein>
    <submittedName>
        <fullName evidence="1">Uncharacterized protein</fullName>
    </submittedName>
</protein>
<comment type="caution">
    <text evidence="1">The sequence shown here is derived from an EMBL/GenBank/DDBJ whole genome shotgun (WGS) entry which is preliminary data.</text>
</comment>
<proteinExistence type="predicted"/>
<gene>
    <name evidence="1" type="ORF">EB796_023343</name>
</gene>
<dbReference type="Proteomes" id="UP000593567">
    <property type="component" value="Unassembled WGS sequence"/>
</dbReference>
<dbReference type="EMBL" id="VXIV02003316">
    <property type="protein sequence ID" value="KAF6018353.1"/>
    <property type="molecule type" value="Genomic_DNA"/>
</dbReference>
<dbReference type="AlphaFoldDB" id="A0A7J7IWR4"/>
<evidence type="ECO:0000313" key="1">
    <source>
        <dbReference type="EMBL" id="KAF6018353.1"/>
    </source>
</evidence>